<protein>
    <submittedName>
        <fullName evidence="1">Uncharacterized protein</fullName>
    </submittedName>
</protein>
<accession>A0A6J5M178</accession>
<sequence length="95" mass="10978">MAETTIHTFKGMEVNGRTFDVGVFISYYWDEGLDDEIEDFYPEVEDFSLTDIYEQLPGGNQIVVPWDDPIRFDILDQVDHRLDEALVGLTKDSND</sequence>
<name>A0A6J5M178_9CAUD</name>
<gene>
    <name evidence="1" type="ORF">UFOVP340_22</name>
</gene>
<proteinExistence type="predicted"/>
<dbReference type="EMBL" id="LR796350">
    <property type="protein sequence ID" value="CAB4139243.1"/>
    <property type="molecule type" value="Genomic_DNA"/>
</dbReference>
<evidence type="ECO:0000313" key="1">
    <source>
        <dbReference type="EMBL" id="CAB4139243.1"/>
    </source>
</evidence>
<organism evidence="1">
    <name type="scientific">uncultured Caudovirales phage</name>
    <dbReference type="NCBI Taxonomy" id="2100421"/>
    <lineage>
        <taxon>Viruses</taxon>
        <taxon>Duplodnaviria</taxon>
        <taxon>Heunggongvirae</taxon>
        <taxon>Uroviricota</taxon>
        <taxon>Caudoviricetes</taxon>
        <taxon>Peduoviridae</taxon>
        <taxon>Maltschvirus</taxon>
        <taxon>Maltschvirus maltsch</taxon>
    </lineage>
</organism>
<reference evidence="1" key="1">
    <citation type="submission" date="2020-04" db="EMBL/GenBank/DDBJ databases">
        <authorList>
            <person name="Chiriac C."/>
            <person name="Salcher M."/>
            <person name="Ghai R."/>
            <person name="Kavagutti S V."/>
        </authorList>
    </citation>
    <scope>NUCLEOTIDE SEQUENCE</scope>
</reference>